<keyword evidence="2" id="KW-0547">Nucleotide-binding</keyword>
<dbReference type="GO" id="GO:0055052">
    <property type="term" value="C:ATP-binding cassette (ABC) transporter complex, substrate-binding subunit-containing"/>
    <property type="evidence" value="ECO:0007669"/>
    <property type="project" value="TreeGrafter"/>
</dbReference>
<dbReference type="GO" id="GO:0005524">
    <property type="term" value="F:ATP binding"/>
    <property type="evidence" value="ECO:0007669"/>
    <property type="project" value="UniProtKB-KW"/>
</dbReference>
<evidence type="ECO:0000259" key="4">
    <source>
        <dbReference type="PROSITE" id="PS50893"/>
    </source>
</evidence>
<dbReference type="InterPro" id="IPR003593">
    <property type="entry name" value="AAA+_ATPase"/>
</dbReference>
<evidence type="ECO:0000313" key="6">
    <source>
        <dbReference type="Proteomes" id="UP001198200"/>
    </source>
</evidence>
<gene>
    <name evidence="5" type="ORF">LKD48_03905</name>
</gene>
<comment type="caution">
    <text evidence="5">The sequence shown here is derived from an EMBL/GenBank/DDBJ whole genome shotgun (WGS) entry which is preliminary data.</text>
</comment>
<dbReference type="SMART" id="SM00382">
    <property type="entry name" value="AAA"/>
    <property type="match status" value="1"/>
</dbReference>
<proteinExistence type="predicted"/>
<dbReference type="InterPro" id="IPR003439">
    <property type="entry name" value="ABC_transporter-like_ATP-bd"/>
</dbReference>
<protein>
    <submittedName>
        <fullName evidence="5">ABC transporter ATP-binding protein</fullName>
    </submittedName>
</protein>
<dbReference type="EMBL" id="JAJEQN010000007">
    <property type="protein sequence ID" value="MCC2220792.1"/>
    <property type="molecule type" value="Genomic_DNA"/>
</dbReference>
<dbReference type="Gene3D" id="2.40.50.140">
    <property type="entry name" value="Nucleic acid-binding proteins"/>
    <property type="match status" value="1"/>
</dbReference>
<dbReference type="GO" id="GO:0008643">
    <property type="term" value="P:carbohydrate transport"/>
    <property type="evidence" value="ECO:0007669"/>
    <property type="project" value="InterPro"/>
</dbReference>
<evidence type="ECO:0000256" key="3">
    <source>
        <dbReference type="ARBA" id="ARBA00022840"/>
    </source>
</evidence>
<dbReference type="InterPro" id="IPR012340">
    <property type="entry name" value="NA-bd_OB-fold"/>
</dbReference>
<dbReference type="GO" id="GO:0140359">
    <property type="term" value="F:ABC-type transporter activity"/>
    <property type="evidence" value="ECO:0007669"/>
    <property type="project" value="InterPro"/>
</dbReference>
<dbReference type="CDD" id="cd03301">
    <property type="entry name" value="ABC_MalK_N"/>
    <property type="match status" value="1"/>
</dbReference>
<sequence>MEIKIENLTKAYGDFKAVDNMNLNIADGELVGLLGPSGCGKSTTLFMLAGLNDPTSGHIYFGGKDVTKVAPEDREIGLVFQNYALYPHMTVADNIMFPLINRKVPKAEARERAQEMAKLVQLDHLMDRKPKALSGGQQQRVAIARALVKKPEVLLLDEPLSNLDAKLRVETREEIRRIQQEVGITTIFVTHDQEEAMSISDRIAVMEKGVVQQFEVPQKMYLNPGNLFVAQFLGTPQINIFDVTVKGGKIMCDDVVLREGCKAADGNYKAGVRPEAFNVSENGILVKATHVRMTGRELQLRVALAKEELRVLVHSDMQVSVGTEFCVTIRDNQILLFDQTGKTVGKY</sequence>
<reference evidence="5 6" key="1">
    <citation type="submission" date="2021-10" db="EMBL/GenBank/DDBJ databases">
        <title>Anaerobic single-cell dispensing facilitates the cultivation of human gut bacteria.</title>
        <authorList>
            <person name="Afrizal A."/>
        </authorList>
    </citation>
    <scope>NUCLEOTIDE SEQUENCE [LARGE SCALE GENOMIC DNA]</scope>
    <source>
        <strain evidence="5 6">CLA-AA-H224</strain>
    </source>
</reference>
<keyword evidence="6" id="KW-1185">Reference proteome</keyword>
<keyword evidence="3 5" id="KW-0067">ATP-binding</keyword>
<dbReference type="InterPro" id="IPR047641">
    <property type="entry name" value="ABC_transpr_MalK/UgpC-like"/>
</dbReference>
<dbReference type="PANTHER" id="PTHR43875:SF1">
    <property type="entry name" value="OSMOPROTECTIVE COMPOUNDS UPTAKE ATP-BINDING PROTEIN GGTA"/>
    <property type="match status" value="1"/>
</dbReference>
<dbReference type="InterPro" id="IPR008995">
    <property type="entry name" value="Mo/tungstate-bd_C_term_dom"/>
</dbReference>
<dbReference type="RefSeq" id="WP_308731252.1">
    <property type="nucleotide sequence ID" value="NZ_JAJEQN010000007.1"/>
</dbReference>
<feature type="domain" description="ABC transporter" evidence="4">
    <location>
        <begin position="3"/>
        <end position="233"/>
    </location>
</feature>
<dbReference type="Gene3D" id="2.40.50.100">
    <property type="match status" value="1"/>
</dbReference>
<dbReference type="InterPro" id="IPR015855">
    <property type="entry name" value="ABC_transpr_MalK-like"/>
</dbReference>
<dbReference type="Gene3D" id="3.40.50.300">
    <property type="entry name" value="P-loop containing nucleotide triphosphate hydrolases"/>
    <property type="match status" value="1"/>
</dbReference>
<dbReference type="PROSITE" id="PS00211">
    <property type="entry name" value="ABC_TRANSPORTER_1"/>
    <property type="match status" value="1"/>
</dbReference>
<dbReference type="FunFam" id="3.40.50.300:FF:000042">
    <property type="entry name" value="Maltose/maltodextrin ABC transporter, ATP-binding protein"/>
    <property type="match status" value="1"/>
</dbReference>
<dbReference type="GO" id="GO:0016887">
    <property type="term" value="F:ATP hydrolysis activity"/>
    <property type="evidence" value="ECO:0007669"/>
    <property type="project" value="InterPro"/>
</dbReference>
<accession>A0AAE3E2C2</accession>
<dbReference type="PANTHER" id="PTHR43875">
    <property type="entry name" value="MALTODEXTRIN IMPORT ATP-BINDING PROTEIN MSMX"/>
    <property type="match status" value="1"/>
</dbReference>
<dbReference type="AlphaFoldDB" id="A0AAE3E2C2"/>
<dbReference type="Proteomes" id="UP001198200">
    <property type="component" value="Unassembled WGS sequence"/>
</dbReference>
<evidence type="ECO:0000313" key="5">
    <source>
        <dbReference type="EMBL" id="MCC2220792.1"/>
    </source>
</evidence>
<dbReference type="SUPFAM" id="SSF52540">
    <property type="entry name" value="P-loop containing nucleoside triphosphate hydrolases"/>
    <property type="match status" value="1"/>
</dbReference>
<name>A0AAE3E2C2_9FIRM</name>
<dbReference type="InterPro" id="IPR027417">
    <property type="entry name" value="P-loop_NTPase"/>
</dbReference>
<dbReference type="Pfam" id="PF00005">
    <property type="entry name" value="ABC_tran"/>
    <property type="match status" value="1"/>
</dbReference>
<evidence type="ECO:0000256" key="1">
    <source>
        <dbReference type="ARBA" id="ARBA00022448"/>
    </source>
</evidence>
<dbReference type="InterPro" id="IPR017871">
    <property type="entry name" value="ABC_transporter-like_CS"/>
</dbReference>
<organism evidence="5 6">
    <name type="scientific">Anthropogastromicrobium aceti</name>
    <dbReference type="NCBI Taxonomy" id="2981768"/>
    <lineage>
        <taxon>Bacteria</taxon>
        <taxon>Bacillati</taxon>
        <taxon>Bacillota</taxon>
        <taxon>Clostridia</taxon>
        <taxon>Lachnospirales</taxon>
        <taxon>Lachnospiraceae</taxon>
        <taxon>Anthropogastromicrobium</taxon>
    </lineage>
</organism>
<evidence type="ECO:0000256" key="2">
    <source>
        <dbReference type="ARBA" id="ARBA00022741"/>
    </source>
</evidence>
<dbReference type="SUPFAM" id="SSF50331">
    <property type="entry name" value="MOP-like"/>
    <property type="match status" value="1"/>
</dbReference>
<dbReference type="PROSITE" id="PS50893">
    <property type="entry name" value="ABC_TRANSPORTER_2"/>
    <property type="match status" value="1"/>
</dbReference>
<keyword evidence="1" id="KW-0813">Transport</keyword>